<dbReference type="Proteomes" id="UP000789860">
    <property type="component" value="Unassembled WGS sequence"/>
</dbReference>
<evidence type="ECO:0000313" key="2">
    <source>
        <dbReference type="Proteomes" id="UP000789860"/>
    </source>
</evidence>
<name>A0ACA9M2A8_9GLOM</name>
<evidence type="ECO:0000313" key="1">
    <source>
        <dbReference type="EMBL" id="CAG8559778.1"/>
    </source>
</evidence>
<accession>A0ACA9M2A8</accession>
<feature type="non-terminal residue" evidence="1">
    <location>
        <position position="53"/>
    </location>
</feature>
<sequence>MESVSTQVSQPLLNSKQKPLSYQSVGDNEVDEKCLSQWDMIKLTLCMAGLQFA</sequence>
<organism evidence="1 2">
    <name type="scientific">Scutellospora calospora</name>
    <dbReference type="NCBI Taxonomy" id="85575"/>
    <lineage>
        <taxon>Eukaryota</taxon>
        <taxon>Fungi</taxon>
        <taxon>Fungi incertae sedis</taxon>
        <taxon>Mucoromycota</taxon>
        <taxon>Glomeromycotina</taxon>
        <taxon>Glomeromycetes</taxon>
        <taxon>Diversisporales</taxon>
        <taxon>Gigasporaceae</taxon>
        <taxon>Scutellospora</taxon>
    </lineage>
</organism>
<dbReference type="EMBL" id="CAJVPM010008931">
    <property type="protein sequence ID" value="CAG8559778.1"/>
    <property type="molecule type" value="Genomic_DNA"/>
</dbReference>
<proteinExistence type="predicted"/>
<protein>
    <submittedName>
        <fullName evidence="1">11507_t:CDS:1</fullName>
    </submittedName>
</protein>
<comment type="caution">
    <text evidence="1">The sequence shown here is derived from an EMBL/GenBank/DDBJ whole genome shotgun (WGS) entry which is preliminary data.</text>
</comment>
<gene>
    <name evidence="1" type="ORF">SCALOS_LOCUS5469</name>
</gene>
<reference evidence="1" key="1">
    <citation type="submission" date="2021-06" db="EMBL/GenBank/DDBJ databases">
        <authorList>
            <person name="Kallberg Y."/>
            <person name="Tangrot J."/>
            <person name="Rosling A."/>
        </authorList>
    </citation>
    <scope>NUCLEOTIDE SEQUENCE</scope>
    <source>
        <strain evidence="1">AU212A</strain>
    </source>
</reference>
<keyword evidence="2" id="KW-1185">Reference proteome</keyword>